<reference evidence="17 18" key="1">
    <citation type="submission" date="2020-04" db="EMBL/GenBank/DDBJ databases">
        <authorList>
            <person name="Klaysubun C."/>
            <person name="Duangmal K."/>
            <person name="Lipun K."/>
        </authorList>
    </citation>
    <scope>NUCLEOTIDE SEQUENCE [LARGE SCALE GENOMIC DNA]</scope>
    <source>
        <strain evidence="17 18">JCM 11839</strain>
    </source>
</reference>
<dbReference type="RefSeq" id="WP_169400359.1">
    <property type="nucleotide sequence ID" value="NZ_BAAAJH010000004.1"/>
</dbReference>
<keyword evidence="9 17" id="KW-0560">Oxidoreductase</keyword>
<dbReference type="InterPro" id="IPR002489">
    <property type="entry name" value="Glu_synth_asu_C"/>
</dbReference>
<dbReference type="InterPro" id="IPR050711">
    <property type="entry name" value="ET-N_metabolism_enzyme"/>
</dbReference>
<comment type="pathway">
    <text evidence="14">Amino-acid biosynthesis.</text>
</comment>
<proteinExistence type="inferred from homology"/>
<keyword evidence="12" id="KW-0314">Glutamate biosynthesis</keyword>
<evidence type="ECO:0000256" key="2">
    <source>
        <dbReference type="ARBA" id="ARBA00001927"/>
    </source>
</evidence>
<feature type="domain" description="Glutamine amidotransferase type-2" evidence="16">
    <location>
        <begin position="22"/>
        <end position="414"/>
    </location>
</feature>
<dbReference type="PANTHER" id="PTHR11938:SF133">
    <property type="entry name" value="GLUTAMATE SYNTHASE (NADH)"/>
    <property type="match status" value="1"/>
</dbReference>
<evidence type="ECO:0000256" key="11">
    <source>
        <dbReference type="ARBA" id="ARBA00023014"/>
    </source>
</evidence>
<feature type="region of interest" description="Disordered" evidence="15">
    <location>
        <begin position="906"/>
        <end position="932"/>
    </location>
</feature>
<keyword evidence="6" id="KW-0288">FMN</keyword>
<dbReference type="NCBIfam" id="NF008730">
    <property type="entry name" value="PRK11750.1"/>
    <property type="match status" value="1"/>
</dbReference>
<dbReference type="Gene3D" id="3.60.20.10">
    <property type="entry name" value="Glutamine Phosphoribosylpyrophosphate, subunit 1, domain 1"/>
    <property type="match status" value="1"/>
</dbReference>
<comment type="similarity">
    <text evidence="3">Belongs to the glutamate synthase family.</text>
</comment>
<evidence type="ECO:0000256" key="5">
    <source>
        <dbReference type="ARBA" id="ARBA00022630"/>
    </source>
</evidence>
<dbReference type="Pfam" id="PF00310">
    <property type="entry name" value="GATase_2"/>
    <property type="match status" value="1"/>
</dbReference>
<dbReference type="EC" id="1.4.1.13" evidence="17"/>
<comment type="cofactor">
    <cofactor evidence="1">
        <name>FMN</name>
        <dbReference type="ChEBI" id="CHEBI:58210"/>
    </cofactor>
</comment>
<keyword evidence="4" id="KW-0028">Amino-acid biosynthesis</keyword>
<evidence type="ECO:0000256" key="14">
    <source>
        <dbReference type="ARBA" id="ARBA00029440"/>
    </source>
</evidence>
<dbReference type="InterPro" id="IPR017932">
    <property type="entry name" value="GATase_2_dom"/>
</dbReference>
<evidence type="ECO:0000256" key="4">
    <source>
        <dbReference type="ARBA" id="ARBA00022605"/>
    </source>
</evidence>
<dbReference type="SUPFAM" id="SSF56235">
    <property type="entry name" value="N-terminal nucleophile aminohydrolases (Ntn hydrolases)"/>
    <property type="match status" value="1"/>
</dbReference>
<keyword evidence="5" id="KW-0285">Flavoprotein</keyword>
<dbReference type="InterPro" id="IPR013785">
    <property type="entry name" value="Aldolase_TIM"/>
</dbReference>
<evidence type="ECO:0000256" key="9">
    <source>
        <dbReference type="ARBA" id="ARBA00023002"/>
    </source>
</evidence>
<keyword evidence="10" id="KW-0408">Iron</keyword>
<dbReference type="InterPro" id="IPR029055">
    <property type="entry name" value="Ntn_hydrolases_N"/>
</dbReference>
<keyword evidence="7" id="KW-0479">Metal-binding</keyword>
<dbReference type="SUPFAM" id="SSF69336">
    <property type="entry name" value="Alpha subunit of glutamate synthase, C-terminal domain"/>
    <property type="match status" value="1"/>
</dbReference>
<dbReference type="EMBL" id="JAAXKY010000225">
    <property type="protein sequence ID" value="NMH82354.1"/>
    <property type="molecule type" value="Genomic_DNA"/>
</dbReference>
<dbReference type="CDD" id="cd02808">
    <property type="entry name" value="GltS_FMN"/>
    <property type="match status" value="1"/>
</dbReference>
<dbReference type="CDD" id="cd00982">
    <property type="entry name" value="gltB_C"/>
    <property type="match status" value="1"/>
</dbReference>
<protein>
    <submittedName>
        <fullName evidence="17">Glutamate synthase large subunit</fullName>
        <ecNumber evidence="17">1.4.1.13</ecNumber>
    </submittedName>
</protein>
<dbReference type="InterPro" id="IPR036485">
    <property type="entry name" value="Glu_synth_asu_C_sf"/>
</dbReference>
<comment type="cofactor">
    <cofactor evidence="2">
        <name>[3Fe-4S] cluster</name>
        <dbReference type="ChEBI" id="CHEBI:21137"/>
    </cofactor>
</comment>
<evidence type="ECO:0000256" key="13">
    <source>
        <dbReference type="ARBA" id="ARBA00023291"/>
    </source>
</evidence>
<keyword evidence="18" id="KW-1185">Reference proteome</keyword>
<keyword evidence="11" id="KW-0411">Iron-sulfur</keyword>
<dbReference type="Pfam" id="PF01493">
    <property type="entry name" value="GXGXG"/>
    <property type="match status" value="1"/>
</dbReference>
<dbReference type="Gene3D" id="2.160.20.60">
    <property type="entry name" value="Glutamate synthase, alpha subunit, C-terminal domain"/>
    <property type="match status" value="1"/>
</dbReference>
<dbReference type="InterPro" id="IPR006982">
    <property type="entry name" value="Glu_synth_centr_N"/>
</dbReference>
<evidence type="ECO:0000259" key="16">
    <source>
        <dbReference type="PROSITE" id="PS51278"/>
    </source>
</evidence>
<evidence type="ECO:0000256" key="15">
    <source>
        <dbReference type="SAM" id="MobiDB-lite"/>
    </source>
</evidence>
<evidence type="ECO:0000256" key="3">
    <source>
        <dbReference type="ARBA" id="ARBA00009716"/>
    </source>
</evidence>
<evidence type="ECO:0000256" key="7">
    <source>
        <dbReference type="ARBA" id="ARBA00022723"/>
    </source>
</evidence>
<accession>A0ABX1RS41</accession>
<dbReference type="InterPro" id="IPR002932">
    <property type="entry name" value="Glu_synthdom"/>
</dbReference>
<organism evidence="17 18">
    <name type="scientific">Pseudonocardia xinjiangensis</name>
    <dbReference type="NCBI Taxonomy" id="75289"/>
    <lineage>
        <taxon>Bacteria</taxon>
        <taxon>Bacillati</taxon>
        <taxon>Actinomycetota</taxon>
        <taxon>Actinomycetes</taxon>
        <taxon>Pseudonocardiales</taxon>
        <taxon>Pseudonocardiaceae</taxon>
        <taxon>Pseudonocardia</taxon>
    </lineage>
</organism>
<dbReference type="PANTHER" id="PTHR11938">
    <property type="entry name" value="FAD NADPH DEHYDROGENASE/OXIDOREDUCTASE"/>
    <property type="match status" value="1"/>
</dbReference>
<dbReference type="Pfam" id="PF01645">
    <property type="entry name" value="Glu_synthase"/>
    <property type="match status" value="1"/>
</dbReference>
<gene>
    <name evidence="17" type="primary">gltB</name>
    <name evidence="17" type="ORF">HF577_35365</name>
</gene>
<dbReference type="Proteomes" id="UP001296706">
    <property type="component" value="Unassembled WGS sequence"/>
</dbReference>
<keyword evidence="8" id="KW-0315">Glutamine amidotransferase</keyword>
<comment type="caution">
    <text evidence="17">The sequence shown here is derived from an EMBL/GenBank/DDBJ whole genome shotgun (WGS) entry which is preliminary data.</text>
</comment>
<name>A0ABX1RS41_9PSEU</name>
<feature type="compositionally biased region" description="Basic and acidic residues" evidence="15">
    <location>
        <begin position="918"/>
        <end position="932"/>
    </location>
</feature>
<evidence type="ECO:0000313" key="18">
    <source>
        <dbReference type="Proteomes" id="UP001296706"/>
    </source>
</evidence>
<evidence type="ECO:0000256" key="10">
    <source>
        <dbReference type="ARBA" id="ARBA00023004"/>
    </source>
</evidence>
<evidence type="ECO:0000256" key="8">
    <source>
        <dbReference type="ARBA" id="ARBA00022962"/>
    </source>
</evidence>
<evidence type="ECO:0000313" key="17">
    <source>
        <dbReference type="EMBL" id="NMH82354.1"/>
    </source>
</evidence>
<dbReference type="CDD" id="cd00713">
    <property type="entry name" value="GltS"/>
    <property type="match status" value="1"/>
</dbReference>
<evidence type="ECO:0000256" key="6">
    <source>
        <dbReference type="ARBA" id="ARBA00022643"/>
    </source>
</evidence>
<dbReference type="PROSITE" id="PS51278">
    <property type="entry name" value="GATASE_TYPE_2"/>
    <property type="match status" value="1"/>
</dbReference>
<evidence type="ECO:0000256" key="1">
    <source>
        <dbReference type="ARBA" id="ARBA00001917"/>
    </source>
</evidence>
<dbReference type="Gene3D" id="3.20.20.70">
    <property type="entry name" value="Aldolase class I"/>
    <property type="match status" value="2"/>
</dbReference>
<keyword evidence="13" id="KW-0003">3Fe-4S</keyword>
<sequence length="1515" mass="163937">MAVNPAGTSAGLYAPEFEHDACGVAMVADLAGRRDHNIVRKALTALLRMEHRGARGAEVNTGDGAGILIQVPDEFLRAVVDFELPPEGTYAVGTAFLPVDAGKAEAAVAEIDRLAAEEGLRVLGWRELPVDPDAADIGPSARAAMPSFRQLFVAGVEEGDAAPTGIVLERRTYCLRKRAEHATGTYFPSLSPRTIVYKGMLAEPQVEAFYPDLSDERVTSAVAVVHSRFSTNTFPAWPLAHPYRYVAHNGEINTLRGNRNWMAAREALLESELIPGDLSRLSPIVTPDASDSATFDEVLELLHLGGRSLPHAVLMMIPEAWENHHEMDPSRRAFYEFHSTLMEPWDGPALVVFTDGTQIGAVLDRNGLRPARYWITEDGTVVLASEVGVLDVEPSAVVRKGRLEPGRMFLVDTEAGRIVDDAEIKGALAAEHPYADWLHAGLIRLEDLAPREREMPSHTALTLRQQSFGYTEEELNILLKPMASSGAEPIGSMGNDAPLAPFSQRPRQLFDYFTQLFAQVTNPPLDAIREELVTSLRSLLGPEQNLLDAGPANCRTVVLPFPVLGNDDLAKIIHINDDGDFPGFASHTVRGLFPAADGGKGLRDRLDEIRAEVSEAIADGARLIILSSRGVDADWAPIPSLLLTGAVHHHLVRERTRTRVGLIVESGDAREVHHIALLIGYGAAAVNPYLAMATVEDLADRGDIPGVDARTAAKNLVKALGKGVRKTMSKMGVSTVASYTGAQIFEAVGLGRDVIDACFRGTTSRLGGVGFDVLAEEVLEQHRRAFPADGVRRTHKALETGGEYQWRRDGELHLFNPQTVFKLQHSTRSGRYEIFKEYTRQVDEQAGRLMTLRGLFRFKEGVRPPVPIDEVEPVEEIVKRFGTGAISYGSISQEMHETLAIAMNRLGGRSNTGEGGENPERYTPDPNGDSRRSAVKQVASGRFGVTSEYLVNADDIQIKIAQGAKPGEGGQLPGGKVYPWIAETRYSTPGVGLISPPPHHDIYSIEDIKQLIHDLKNANPRARIHVKLVSQVGVGTVAAGVAKAYSDVVLISGHDGGTGASPLSSIKHAGGPWELGLAETQQTLLANGLRDRIVVQTDGQLKTGRDVVVAALLGAEEFGFATAPLVVSGCIMMRVCHLDTCPVGVATQNPELRKRFDGRPEYVVNFMRFIAQEVREHLAQLGFRSVAEAVGHAEVLDTDDAVRHWKTEGLDLSPVFHTPELPAGAARHRTKGQDHGLDKALDNTLIQLCEGALSLGDKVHLDLPVRNVNRTVGTMLGYEVTRKWGGEGLPDGTIDVTLTGSAGQSFGAFVPRGITLRLVGDSNDYFGKGLSGGRLTLRPDPEAPFPAEDNIIAGNVIGYGATSGEMFIRGVVGERFCVRNSGALAVVEGVGDHGCEYMTGGRVVVLGGIGRNFAAGMSGGVAYVLDLPEHRINPEMVDLDPLDDSDREFLRDAVERHHTETGSAVARALLTDWEDAVARFGKVMPRDYKRVLQAREAAERDGRDVNAAIMEAAHG</sequence>
<dbReference type="SUPFAM" id="SSF51395">
    <property type="entry name" value="FMN-linked oxidoreductases"/>
    <property type="match status" value="1"/>
</dbReference>
<evidence type="ECO:0000256" key="12">
    <source>
        <dbReference type="ARBA" id="ARBA00023164"/>
    </source>
</evidence>
<dbReference type="Pfam" id="PF04898">
    <property type="entry name" value="Glu_syn_central"/>
    <property type="match status" value="1"/>
</dbReference>
<dbReference type="GO" id="GO:0004355">
    <property type="term" value="F:glutamate synthase (NADPH) activity"/>
    <property type="evidence" value="ECO:0007669"/>
    <property type="project" value="UniProtKB-EC"/>
</dbReference>